<dbReference type="SMART" id="SM00065">
    <property type="entry name" value="GAF"/>
    <property type="match status" value="1"/>
</dbReference>
<dbReference type="InterPro" id="IPR000160">
    <property type="entry name" value="GGDEF_dom"/>
</dbReference>
<evidence type="ECO:0000313" key="2">
    <source>
        <dbReference type="EMBL" id="GLK68407.1"/>
    </source>
</evidence>
<accession>A0A9W6J125</accession>
<dbReference type="NCBIfam" id="TIGR00254">
    <property type="entry name" value="GGDEF"/>
    <property type="match status" value="1"/>
</dbReference>
<proteinExistence type="predicted"/>
<dbReference type="InterPro" id="IPR003018">
    <property type="entry name" value="GAF"/>
</dbReference>
<dbReference type="GO" id="GO:0003824">
    <property type="term" value="F:catalytic activity"/>
    <property type="evidence" value="ECO:0007669"/>
    <property type="project" value="UniProtKB-ARBA"/>
</dbReference>
<dbReference type="AlphaFoldDB" id="A0A9W6J125"/>
<dbReference type="FunFam" id="3.30.70.270:FF:000001">
    <property type="entry name" value="Diguanylate cyclase domain protein"/>
    <property type="match status" value="1"/>
</dbReference>
<sequence length="425" mass="45748">MASKRSPPAAEGGAGRVQAEASVLREDARLLALERYDILDTPEEEAFDRVTRLAQTIFRTPMVTVTLIDGHRQWFKSRRGMTLRETPRAHAFCNETIKRAAPLVVRNALKDETFADNPLVTGAPGIQFYAGAPLVTPDGHPIGTLCVMDRMPRSFDDDELAILVDLAGIVVDELELRRLATVDVLTGALSRRAFRNEAGRTLHLARRHGHEFSLVVFDLDNFKAVNRAHGHAGGDVVLARSVAACGALLRASDVMGRLGGEEFAIALPHTGAEAALGVAERLREAIAAEAHPTNGAAVSVTASFGVASYIQGAADIDALLREATSALYRAKAEGRDRCAAAQRGDDGVDAPARRRVLKGGRILFNRRTSAVDCTIRSLSATGAGLDVSSPAGLPETFELSIEADRIMRNCRIVSLSDRRIEVEFG</sequence>
<protein>
    <recommendedName>
        <fullName evidence="1">GGDEF domain-containing protein</fullName>
    </recommendedName>
</protein>
<organism evidence="2 3">
    <name type="scientific">Hansschlegelia plantiphila</name>
    <dbReference type="NCBI Taxonomy" id="374655"/>
    <lineage>
        <taxon>Bacteria</taxon>
        <taxon>Pseudomonadati</taxon>
        <taxon>Pseudomonadota</taxon>
        <taxon>Alphaproteobacteria</taxon>
        <taxon>Hyphomicrobiales</taxon>
        <taxon>Methylopilaceae</taxon>
        <taxon>Hansschlegelia</taxon>
    </lineage>
</organism>
<dbReference type="CDD" id="cd01949">
    <property type="entry name" value="GGDEF"/>
    <property type="match status" value="1"/>
</dbReference>
<reference evidence="2" key="1">
    <citation type="journal article" date="2014" name="Int. J. Syst. Evol. Microbiol.">
        <title>Complete genome sequence of Corynebacterium casei LMG S-19264T (=DSM 44701T), isolated from a smear-ripened cheese.</title>
        <authorList>
            <consortium name="US DOE Joint Genome Institute (JGI-PGF)"/>
            <person name="Walter F."/>
            <person name="Albersmeier A."/>
            <person name="Kalinowski J."/>
            <person name="Ruckert C."/>
        </authorList>
    </citation>
    <scope>NUCLEOTIDE SEQUENCE</scope>
    <source>
        <strain evidence="2">VKM B-2347</strain>
    </source>
</reference>
<name>A0A9W6J125_9HYPH</name>
<dbReference type="SUPFAM" id="SSF55073">
    <property type="entry name" value="Nucleotide cyclase"/>
    <property type="match status" value="1"/>
</dbReference>
<dbReference type="Proteomes" id="UP001143372">
    <property type="component" value="Unassembled WGS sequence"/>
</dbReference>
<dbReference type="InterPro" id="IPR029016">
    <property type="entry name" value="GAF-like_dom_sf"/>
</dbReference>
<evidence type="ECO:0000313" key="3">
    <source>
        <dbReference type="Proteomes" id="UP001143372"/>
    </source>
</evidence>
<dbReference type="SUPFAM" id="SSF55781">
    <property type="entry name" value="GAF domain-like"/>
    <property type="match status" value="1"/>
</dbReference>
<dbReference type="Gene3D" id="3.30.70.270">
    <property type="match status" value="1"/>
</dbReference>
<dbReference type="Pfam" id="PF00990">
    <property type="entry name" value="GGDEF"/>
    <property type="match status" value="1"/>
</dbReference>
<feature type="domain" description="GGDEF" evidence="1">
    <location>
        <begin position="210"/>
        <end position="343"/>
    </location>
</feature>
<dbReference type="RefSeq" id="WP_271168649.1">
    <property type="nucleotide sequence ID" value="NZ_BSFI01000008.1"/>
</dbReference>
<dbReference type="InterPro" id="IPR029787">
    <property type="entry name" value="Nucleotide_cyclase"/>
</dbReference>
<dbReference type="SMART" id="SM00267">
    <property type="entry name" value="GGDEF"/>
    <property type="match status" value="1"/>
</dbReference>
<dbReference type="EMBL" id="BSFI01000008">
    <property type="protein sequence ID" value="GLK68407.1"/>
    <property type="molecule type" value="Genomic_DNA"/>
</dbReference>
<keyword evidence="3" id="KW-1185">Reference proteome</keyword>
<dbReference type="PANTHER" id="PTHR43102:SF2">
    <property type="entry name" value="GAF DOMAIN-CONTAINING PROTEIN"/>
    <property type="match status" value="1"/>
</dbReference>
<reference evidence="2" key="2">
    <citation type="submission" date="2023-01" db="EMBL/GenBank/DDBJ databases">
        <authorList>
            <person name="Sun Q."/>
            <person name="Evtushenko L."/>
        </authorList>
    </citation>
    <scope>NUCLEOTIDE SEQUENCE</scope>
    <source>
        <strain evidence="2">VKM B-2347</strain>
    </source>
</reference>
<dbReference type="Gene3D" id="3.30.450.40">
    <property type="match status" value="1"/>
</dbReference>
<comment type="caution">
    <text evidence="2">The sequence shown here is derived from an EMBL/GenBank/DDBJ whole genome shotgun (WGS) entry which is preliminary data.</text>
</comment>
<dbReference type="InterPro" id="IPR043128">
    <property type="entry name" value="Rev_trsase/Diguanyl_cyclase"/>
</dbReference>
<evidence type="ECO:0000259" key="1">
    <source>
        <dbReference type="PROSITE" id="PS50887"/>
    </source>
</evidence>
<gene>
    <name evidence="2" type="ORF">GCM10008179_20450</name>
</gene>
<dbReference type="PANTHER" id="PTHR43102">
    <property type="entry name" value="SLR1143 PROTEIN"/>
    <property type="match status" value="1"/>
</dbReference>
<dbReference type="Pfam" id="PF01590">
    <property type="entry name" value="GAF"/>
    <property type="match status" value="1"/>
</dbReference>
<dbReference type="PROSITE" id="PS50887">
    <property type="entry name" value="GGDEF"/>
    <property type="match status" value="1"/>
</dbReference>